<gene>
    <name evidence="1" type="ORF">Sano_36</name>
</gene>
<dbReference type="EMBL" id="KF626665">
    <property type="protein sequence ID" value="AHB12056.1"/>
    <property type="molecule type" value="Genomic_DNA"/>
</dbReference>
<proteinExistence type="predicted"/>
<protein>
    <submittedName>
        <fullName evidence="1">Uncharacterized protein</fullName>
    </submittedName>
</protein>
<accession>V5Q8E3</accession>
<reference evidence="1 2" key="1">
    <citation type="journal article" date="2014" name="J. Bacteriol.">
        <title>Characterization of novel virulent broad-host-range phages of Xylella fastidiosa and Xanthomonas.</title>
        <authorList>
            <person name="Ahern S.J."/>
            <person name="Das M."/>
            <person name="Bhowmick T.S."/>
            <person name="Young R."/>
            <person name="Gonzalez C.F."/>
        </authorList>
    </citation>
    <scope>NUCLEOTIDE SEQUENCE [LARGE SCALE GENOMIC DNA]</scope>
</reference>
<sequence>MKYVILKATFADMDVSKAFPFIFSEHLTHSEIAKAMKRHVTIELRPANVEVEVHSAGFCNVTKDGFVCVRGSETLNIKKEETRCADDERTITFNDSMSIML</sequence>
<keyword evidence="2" id="KW-1185">Reference proteome</keyword>
<evidence type="ECO:0000313" key="2">
    <source>
        <dbReference type="Proteomes" id="UP000018621"/>
    </source>
</evidence>
<dbReference type="Proteomes" id="UP000018621">
    <property type="component" value="Segment"/>
</dbReference>
<evidence type="ECO:0000313" key="1">
    <source>
        <dbReference type="EMBL" id="AHB12056.1"/>
    </source>
</evidence>
<name>V5Q8E3_9CAUD</name>
<organism evidence="1 2">
    <name type="scientific">Xylella phage Sano</name>
    <dbReference type="NCBI Taxonomy" id="1415148"/>
    <lineage>
        <taxon>Viruses</taxon>
        <taxon>Duplodnaviria</taxon>
        <taxon>Heunggongvirae</taxon>
        <taxon>Uroviricota</taxon>
        <taxon>Caudoviricetes</taxon>
        <taxon>Casjensviridae</taxon>
        <taxon>Sanovirus</taxon>
        <taxon>Sanovirus sano</taxon>
        <taxon>Xylella virus Sano</taxon>
    </lineage>
</organism>